<evidence type="ECO:0000313" key="5">
    <source>
        <dbReference type="EMBL" id="ORL63213.1"/>
    </source>
</evidence>
<proteinExistence type="inferred from homology"/>
<dbReference type="PANTHER" id="PTHR48081">
    <property type="entry name" value="AB HYDROLASE SUPERFAMILY PROTEIN C4A8.06C"/>
    <property type="match status" value="1"/>
</dbReference>
<feature type="domain" description="Alpha/beta hydrolase fold-3" evidence="4">
    <location>
        <begin position="102"/>
        <end position="303"/>
    </location>
</feature>
<evidence type="ECO:0000256" key="1">
    <source>
        <dbReference type="ARBA" id="ARBA00010515"/>
    </source>
</evidence>
<dbReference type="PANTHER" id="PTHR48081:SF30">
    <property type="entry name" value="ACETYL-HYDROLASE LIPR-RELATED"/>
    <property type="match status" value="1"/>
</dbReference>
<protein>
    <submittedName>
        <fullName evidence="5">Alpha/beta hydrolase</fullName>
    </submittedName>
</protein>
<dbReference type="Gene3D" id="3.40.50.1820">
    <property type="entry name" value="alpha/beta hydrolase"/>
    <property type="match status" value="1"/>
</dbReference>
<evidence type="ECO:0000259" key="4">
    <source>
        <dbReference type="Pfam" id="PF07859"/>
    </source>
</evidence>
<dbReference type="OrthoDB" id="9806180at2"/>
<comment type="caution">
    <text evidence="5">The sequence shown here is derived from an EMBL/GenBank/DDBJ whole genome shotgun (WGS) entry which is preliminary data.</text>
</comment>
<gene>
    <name evidence="5" type="ORF">B7H17_15975</name>
</gene>
<dbReference type="AlphaFoldDB" id="A0A1X0ZU27"/>
<dbReference type="PROSITE" id="PS01174">
    <property type="entry name" value="LIPASE_GDXG_SER"/>
    <property type="match status" value="1"/>
</dbReference>
<dbReference type="InterPro" id="IPR033140">
    <property type="entry name" value="Lipase_GDXG_put_SER_AS"/>
</dbReference>
<dbReference type="InterPro" id="IPR013094">
    <property type="entry name" value="AB_hydrolase_3"/>
</dbReference>
<comment type="similarity">
    <text evidence="1">Belongs to the 'GDXG' lipolytic enzyme family.</text>
</comment>
<organism evidence="5 6">
    <name type="scientific">Pseudomonas putida</name>
    <name type="common">Arthrobacter siderocapsulatus</name>
    <dbReference type="NCBI Taxonomy" id="303"/>
    <lineage>
        <taxon>Bacteria</taxon>
        <taxon>Pseudomonadati</taxon>
        <taxon>Pseudomonadota</taxon>
        <taxon>Gammaproteobacteria</taxon>
        <taxon>Pseudomonadales</taxon>
        <taxon>Pseudomonadaceae</taxon>
        <taxon>Pseudomonas</taxon>
    </lineage>
</organism>
<evidence type="ECO:0000256" key="2">
    <source>
        <dbReference type="ARBA" id="ARBA00022801"/>
    </source>
</evidence>
<keyword evidence="2 5" id="KW-0378">Hydrolase</keyword>
<accession>A0A1X0ZU27</accession>
<dbReference type="InterPro" id="IPR050300">
    <property type="entry name" value="GDXG_lipolytic_enzyme"/>
</dbReference>
<dbReference type="GO" id="GO:0004806">
    <property type="term" value="F:triacylglycerol lipase activity"/>
    <property type="evidence" value="ECO:0007669"/>
    <property type="project" value="TreeGrafter"/>
</dbReference>
<dbReference type="InterPro" id="IPR029058">
    <property type="entry name" value="AB_hydrolase_fold"/>
</dbReference>
<sequence>MAGLATVRGGVMNAPARGRADARVIDPSEGRWKRMLLNLLLRLSVKSRHGMGIDIQRLRKQFTHLDRQGQALPTDVLRTRVSCNGTPAHWLSPASCRQERVLLYIHGGAFVAYTPQIYAAMVANWCRPLKARALMVDYSLAPEYPFPTALDQAHAAYRWLLEQGTRAEHIVIAGDSAGGNLALALLQRLRDEGAQLPSCAVLLSPFLDFTLSGASVLGNARCDPIFTLPFAIAIRGFYASAEKHTSPEVSPLFGSFAGLPPLLLQVGSSEMLLDDSVRAAASAAAAGVPVRLEIWQQLPHVFQMIAALPQARQAQRHILDFVNVHTNWDG</sequence>
<dbReference type="EMBL" id="NBWC01000023">
    <property type="protein sequence ID" value="ORL63213.1"/>
    <property type="molecule type" value="Genomic_DNA"/>
</dbReference>
<feature type="active site" evidence="3">
    <location>
        <position position="176"/>
    </location>
</feature>
<name>A0A1X0ZU27_PSEPU</name>
<evidence type="ECO:0000313" key="6">
    <source>
        <dbReference type="Proteomes" id="UP000193675"/>
    </source>
</evidence>
<dbReference type="Pfam" id="PF07859">
    <property type="entry name" value="Abhydrolase_3"/>
    <property type="match status" value="1"/>
</dbReference>
<reference evidence="5 6" key="1">
    <citation type="submission" date="2017-04" db="EMBL/GenBank/DDBJ databases">
        <title>Presence of VIM-2 positive Pseudomonas species in chickens and their surrounding environment.</title>
        <authorList>
            <person name="Zhang R."/>
        </authorList>
    </citation>
    <scope>NUCLEOTIDE SEQUENCE [LARGE SCALE GENOMIC DNA]</scope>
    <source>
        <strain evidence="5 6">DZ-C18</strain>
    </source>
</reference>
<evidence type="ECO:0000256" key="3">
    <source>
        <dbReference type="PROSITE-ProRule" id="PRU10038"/>
    </source>
</evidence>
<dbReference type="SUPFAM" id="SSF53474">
    <property type="entry name" value="alpha/beta-Hydrolases"/>
    <property type="match status" value="1"/>
</dbReference>
<dbReference type="Proteomes" id="UP000193675">
    <property type="component" value="Unassembled WGS sequence"/>
</dbReference>